<evidence type="ECO:0000256" key="3">
    <source>
        <dbReference type="ARBA" id="ARBA00023163"/>
    </source>
</evidence>
<dbReference type="InterPro" id="IPR000843">
    <property type="entry name" value="HTH_LacI"/>
</dbReference>
<dbReference type="Gene3D" id="3.40.50.2300">
    <property type="match status" value="2"/>
</dbReference>
<dbReference type="Proteomes" id="UP000287547">
    <property type="component" value="Unassembled WGS sequence"/>
</dbReference>
<dbReference type="InterPro" id="IPR010982">
    <property type="entry name" value="Lambda_DNA-bd_dom_sf"/>
</dbReference>
<evidence type="ECO:0000256" key="2">
    <source>
        <dbReference type="ARBA" id="ARBA00023125"/>
    </source>
</evidence>
<dbReference type="CDD" id="cd01392">
    <property type="entry name" value="HTH_LacI"/>
    <property type="match status" value="1"/>
</dbReference>
<organism evidence="5 6">
    <name type="scientific">Kibdelosporangium aridum</name>
    <dbReference type="NCBI Taxonomy" id="2030"/>
    <lineage>
        <taxon>Bacteria</taxon>
        <taxon>Bacillati</taxon>
        <taxon>Actinomycetota</taxon>
        <taxon>Actinomycetes</taxon>
        <taxon>Pseudonocardiales</taxon>
        <taxon>Pseudonocardiaceae</taxon>
        <taxon>Kibdelosporangium</taxon>
    </lineage>
</organism>
<dbReference type="AlphaFoldDB" id="A0A428ZUE9"/>
<feature type="domain" description="HTH lacI-type" evidence="4">
    <location>
        <begin position="30"/>
        <end position="84"/>
    </location>
</feature>
<dbReference type="OrthoDB" id="4268837at2"/>
<proteinExistence type="predicted"/>
<reference evidence="5 6" key="1">
    <citation type="submission" date="2018-05" db="EMBL/GenBank/DDBJ databases">
        <title>Evolution of GPA BGCs.</title>
        <authorList>
            <person name="Waglechner N."/>
            <person name="Wright G.D."/>
        </authorList>
    </citation>
    <scope>NUCLEOTIDE SEQUENCE [LARGE SCALE GENOMIC DNA]</scope>
    <source>
        <strain evidence="5 6">A82846</strain>
    </source>
</reference>
<protein>
    <submittedName>
        <fullName evidence="5">LacI family transcriptional regulator</fullName>
    </submittedName>
</protein>
<accession>A0A428ZUE9</accession>
<name>A0A428ZUE9_KIBAR</name>
<comment type="caution">
    <text evidence="5">The sequence shown here is derived from an EMBL/GenBank/DDBJ whole genome shotgun (WGS) entry which is preliminary data.</text>
</comment>
<dbReference type="GO" id="GO:0000976">
    <property type="term" value="F:transcription cis-regulatory region binding"/>
    <property type="evidence" value="ECO:0007669"/>
    <property type="project" value="TreeGrafter"/>
</dbReference>
<dbReference type="PANTHER" id="PTHR30146">
    <property type="entry name" value="LACI-RELATED TRANSCRIPTIONAL REPRESSOR"/>
    <property type="match status" value="1"/>
</dbReference>
<evidence type="ECO:0000313" key="6">
    <source>
        <dbReference type="Proteomes" id="UP000287547"/>
    </source>
</evidence>
<dbReference type="SMART" id="SM00354">
    <property type="entry name" value="HTH_LACI"/>
    <property type="match status" value="1"/>
</dbReference>
<dbReference type="Pfam" id="PF00532">
    <property type="entry name" value="Peripla_BP_1"/>
    <property type="match status" value="1"/>
</dbReference>
<sequence>MWVEVFTSPALCGTLRAMKAVVKPVSDVPATIYDVAERADVSPATVSRVLNGTQPVAPATEQRVRKAVAELRFRPSRLGVALAERKHAANGIVFPDLSGPFYTEVVLGYEEMAAERGRSVLILSTRDREDAAQAVLSLADRVDGMVLFGRTVSDEVVREVVATGIPVVLLSRPAVPGADVITTENERSAYELTEHLLSHGHRRVVYLGDPNASADAAGRWSGVSKALKQAKRRRLIAPCGADENAGYTTATTLLQSANRPDALVCFNDEVALGAMLAAEELGVGVAITGWDDVMAARFARPALTTVRQPMRELGALAAAALDERIAGARTELIHRVLPTELMIRNSCGGHSA</sequence>
<dbReference type="SUPFAM" id="SSF53822">
    <property type="entry name" value="Periplasmic binding protein-like I"/>
    <property type="match status" value="1"/>
</dbReference>
<evidence type="ECO:0000256" key="1">
    <source>
        <dbReference type="ARBA" id="ARBA00023015"/>
    </source>
</evidence>
<dbReference type="PANTHER" id="PTHR30146:SF109">
    <property type="entry name" value="HTH-TYPE TRANSCRIPTIONAL REGULATOR GALS"/>
    <property type="match status" value="1"/>
</dbReference>
<gene>
    <name evidence="5" type="ORF">DMH04_01680</name>
</gene>
<evidence type="ECO:0000259" key="4">
    <source>
        <dbReference type="PROSITE" id="PS50932"/>
    </source>
</evidence>
<dbReference type="PROSITE" id="PS50932">
    <property type="entry name" value="HTH_LACI_2"/>
    <property type="match status" value="1"/>
</dbReference>
<keyword evidence="2" id="KW-0238">DNA-binding</keyword>
<dbReference type="PROSITE" id="PS00356">
    <property type="entry name" value="HTH_LACI_1"/>
    <property type="match status" value="1"/>
</dbReference>
<dbReference type="EMBL" id="QHKI01000001">
    <property type="protein sequence ID" value="RSM91710.1"/>
    <property type="molecule type" value="Genomic_DNA"/>
</dbReference>
<dbReference type="InterPro" id="IPR028082">
    <property type="entry name" value="Peripla_BP_I"/>
</dbReference>
<dbReference type="InterPro" id="IPR001761">
    <property type="entry name" value="Peripla_BP/Lac1_sug-bd_dom"/>
</dbReference>
<dbReference type="PRINTS" id="PR00036">
    <property type="entry name" value="HTHLACI"/>
</dbReference>
<dbReference type="CDD" id="cd06267">
    <property type="entry name" value="PBP1_LacI_sugar_binding-like"/>
    <property type="match status" value="1"/>
</dbReference>
<keyword evidence="3" id="KW-0804">Transcription</keyword>
<keyword evidence="1" id="KW-0805">Transcription regulation</keyword>
<dbReference type="Gene3D" id="1.10.260.40">
    <property type="entry name" value="lambda repressor-like DNA-binding domains"/>
    <property type="match status" value="1"/>
</dbReference>
<dbReference type="GO" id="GO:0003700">
    <property type="term" value="F:DNA-binding transcription factor activity"/>
    <property type="evidence" value="ECO:0007669"/>
    <property type="project" value="TreeGrafter"/>
</dbReference>
<evidence type="ECO:0000313" key="5">
    <source>
        <dbReference type="EMBL" id="RSM91710.1"/>
    </source>
</evidence>
<dbReference type="SUPFAM" id="SSF47413">
    <property type="entry name" value="lambda repressor-like DNA-binding domains"/>
    <property type="match status" value="1"/>
</dbReference>
<dbReference type="Pfam" id="PF00356">
    <property type="entry name" value="LacI"/>
    <property type="match status" value="1"/>
</dbReference>